<name>A0A1F5X1E5_9BACT</name>
<accession>A0A1F5X1E5</accession>
<dbReference type="STRING" id="1798351.A2930_03870"/>
<evidence type="ECO:0000313" key="3">
    <source>
        <dbReference type="Proteomes" id="UP000178114"/>
    </source>
</evidence>
<organism evidence="2 3">
    <name type="scientific">Candidatus Giovannonibacteria bacterium RIFCSPLOWO2_01_FULL_45_34</name>
    <dbReference type="NCBI Taxonomy" id="1798351"/>
    <lineage>
        <taxon>Bacteria</taxon>
        <taxon>Candidatus Giovannoniibacteriota</taxon>
    </lineage>
</organism>
<proteinExistence type="predicted"/>
<reference evidence="2 3" key="1">
    <citation type="journal article" date="2016" name="Nat. Commun.">
        <title>Thousands of microbial genomes shed light on interconnected biogeochemical processes in an aquifer system.</title>
        <authorList>
            <person name="Anantharaman K."/>
            <person name="Brown C.T."/>
            <person name="Hug L.A."/>
            <person name="Sharon I."/>
            <person name="Castelle C.J."/>
            <person name="Probst A.J."/>
            <person name="Thomas B.C."/>
            <person name="Singh A."/>
            <person name="Wilkins M.J."/>
            <person name="Karaoz U."/>
            <person name="Brodie E.L."/>
            <person name="Williams K.H."/>
            <person name="Hubbard S.S."/>
            <person name="Banfield J.F."/>
        </authorList>
    </citation>
    <scope>NUCLEOTIDE SEQUENCE [LARGE SCALE GENOMIC DNA]</scope>
</reference>
<feature type="coiled-coil region" evidence="1">
    <location>
        <begin position="110"/>
        <end position="170"/>
    </location>
</feature>
<dbReference type="AlphaFoldDB" id="A0A1F5X1E5"/>
<dbReference type="Proteomes" id="UP000178114">
    <property type="component" value="Unassembled WGS sequence"/>
</dbReference>
<evidence type="ECO:0000256" key="1">
    <source>
        <dbReference type="SAM" id="Coils"/>
    </source>
</evidence>
<gene>
    <name evidence="2" type="ORF">A2930_03870</name>
</gene>
<evidence type="ECO:0000313" key="2">
    <source>
        <dbReference type="EMBL" id="OGF81712.1"/>
    </source>
</evidence>
<dbReference type="EMBL" id="MFID01000006">
    <property type="protein sequence ID" value="OGF81712.1"/>
    <property type="molecule type" value="Genomic_DNA"/>
</dbReference>
<protein>
    <submittedName>
        <fullName evidence="2">Uncharacterized protein</fullName>
    </submittedName>
</protein>
<sequence>MATTPGESVYVILIDILRNNTLAGTIQIPPNRSLCTIAEILNFFNVTLDYNVKIWIKREKQNTCRDQNYDRYASLPWEHFNNCVIALAYYRPNPEVFENYIQSLREKKFADALKEQEKIWEEKKRKKEERAGKAPIYVALKNKAIQALKKRKIKARIEAELAEKEKTENKEKK</sequence>
<comment type="caution">
    <text evidence="2">The sequence shown here is derived from an EMBL/GenBank/DDBJ whole genome shotgun (WGS) entry which is preliminary data.</text>
</comment>
<keyword evidence="1" id="KW-0175">Coiled coil</keyword>